<comment type="caution">
    <text evidence="1">The sequence shown here is derived from an EMBL/GenBank/DDBJ whole genome shotgun (WGS) entry which is preliminary data.</text>
</comment>
<evidence type="ECO:0000313" key="2">
    <source>
        <dbReference type="Proteomes" id="UP001152087"/>
    </source>
</evidence>
<proteinExistence type="predicted"/>
<keyword evidence="2" id="KW-1185">Reference proteome</keyword>
<name>A0A9W8UUG4_9HYPO</name>
<dbReference type="Proteomes" id="UP001152087">
    <property type="component" value="Unassembled WGS sequence"/>
</dbReference>
<dbReference type="EMBL" id="JAOQAV010000231">
    <property type="protein sequence ID" value="KAJ4176144.1"/>
    <property type="molecule type" value="Genomic_DNA"/>
</dbReference>
<protein>
    <submittedName>
        <fullName evidence="1">Uncharacterized protein</fullName>
    </submittedName>
</protein>
<organism evidence="1 2">
    <name type="scientific">Fusarium falciforme</name>
    <dbReference type="NCBI Taxonomy" id="195108"/>
    <lineage>
        <taxon>Eukaryota</taxon>
        <taxon>Fungi</taxon>
        <taxon>Dikarya</taxon>
        <taxon>Ascomycota</taxon>
        <taxon>Pezizomycotina</taxon>
        <taxon>Sordariomycetes</taxon>
        <taxon>Hypocreomycetidae</taxon>
        <taxon>Hypocreales</taxon>
        <taxon>Nectriaceae</taxon>
        <taxon>Fusarium</taxon>
        <taxon>Fusarium solani species complex</taxon>
    </lineage>
</organism>
<accession>A0A9W8UUG4</accession>
<sequence length="60" mass="7166">MSKPEIEALEHYNDTESLSEEHKQYLLKRHGTINLDPVPYMSDADPLNWPKWKVKRFHSD</sequence>
<dbReference type="AlphaFoldDB" id="A0A9W8UUG4"/>
<evidence type="ECO:0000313" key="1">
    <source>
        <dbReference type="EMBL" id="KAJ4176144.1"/>
    </source>
</evidence>
<reference evidence="1" key="1">
    <citation type="submission" date="2022-09" db="EMBL/GenBank/DDBJ databases">
        <title>Fusarium specimens isolated from Avocado Roots.</title>
        <authorList>
            <person name="Stajich J."/>
            <person name="Roper C."/>
            <person name="Heimlech-Rivalta G."/>
        </authorList>
    </citation>
    <scope>NUCLEOTIDE SEQUENCE</scope>
    <source>
        <strain evidence="1">A02</strain>
    </source>
</reference>
<gene>
    <name evidence="1" type="ORF">NW755_014579</name>
</gene>